<feature type="compositionally biased region" description="Basic and acidic residues" evidence="2">
    <location>
        <begin position="22"/>
        <end position="47"/>
    </location>
</feature>
<accession>A0A0S4ISP8</accession>
<evidence type="ECO:0000256" key="2">
    <source>
        <dbReference type="SAM" id="MobiDB-lite"/>
    </source>
</evidence>
<name>A0A0S4ISP8_BODSA</name>
<sequence>MGQKESTPTVKAAPTGKIAQRKAAEADQRKHEREEKKREKENSKKLASEVVAAQRAERDAARTSKATASAQTRLDTPAAAPAIKKTSKRSDDELPPEVAAMLLPIEGDSGGDCEQLSMMMASAMLAAQAALLDDEIDDDEGDHLQMETTGPDERKVKNNADEENVSLHSSDYRDDDLMGQLAELEAEAESSRNEKIAQLEVSIAALKKEALTLMRSGDKPAALQQLKKAKELEKELGELSANA</sequence>
<organism evidence="3 4">
    <name type="scientific">Bodo saltans</name>
    <name type="common">Flagellated protozoan</name>
    <dbReference type="NCBI Taxonomy" id="75058"/>
    <lineage>
        <taxon>Eukaryota</taxon>
        <taxon>Discoba</taxon>
        <taxon>Euglenozoa</taxon>
        <taxon>Kinetoplastea</taxon>
        <taxon>Metakinetoplastina</taxon>
        <taxon>Eubodonida</taxon>
        <taxon>Bodonidae</taxon>
        <taxon>Bodo</taxon>
    </lineage>
</organism>
<protein>
    <submittedName>
        <fullName evidence="3">Uncharacterized protein</fullName>
    </submittedName>
</protein>
<dbReference type="VEuPathDB" id="TriTrypDB:BSAL_71680"/>
<dbReference type="Proteomes" id="UP000051952">
    <property type="component" value="Unassembled WGS sequence"/>
</dbReference>
<evidence type="ECO:0000313" key="4">
    <source>
        <dbReference type="Proteomes" id="UP000051952"/>
    </source>
</evidence>
<evidence type="ECO:0000313" key="3">
    <source>
        <dbReference type="EMBL" id="CUG06113.1"/>
    </source>
</evidence>
<reference evidence="4" key="1">
    <citation type="submission" date="2015-09" db="EMBL/GenBank/DDBJ databases">
        <authorList>
            <consortium name="Pathogen Informatics"/>
        </authorList>
    </citation>
    <scope>NUCLEOTIDE SEQUENCE [LARGE SCALE GENOMIC DNA]</scope>
    <source>
        <strain evidence="4">Lake Konstanz</strain>
    </source>
</reference>
<keyword evidence="1" id="KW-0175">Coiled coil</keyword>
<feature type="region of interest" description="Disordered" evidence="2">
    <location>
        <begin position="137"/>
        <end position="174"/>
    </location>
</feature>
<proteinExistence type="predicted"/>
<evidence type="ECO:0000256" key="1">
    <source>
        <dbReference type="SAM" id="Coils"/>
    </source>
</evidence>
<feature type="region of interest" description="Disordered" evidence="2">
    <location>
        <begin position="1"/>
        <end position="96"/>
    </location>
</feature>
<feature type="coiled-coil region" evidence="1">
    <location>
        <begin position="174"/>
        <end position="242"/>
    </location>
</feature>
<keyword evidence="4" id="KW-1185">Reference proteome</keyword>
<feature type="compositionally biased region" description="Basic and acidic residues" evidence="2">
    <location>
        <begin position="151"/>
        <end position="160"/>
    </location>
</feature>
<gene>
    <name evidence="3" type="ORF">BSAL_71680</name>
</gene>
<dbReference type="EMBL" id="CYKH01000561">
    <property type="protein sequence ID" value="CUG06113.1"/>
    <property type="molecule type" value="Genomic_DNA"/>
</dbReference>
<dbReference type="AlphaFoldDB" id="A0A0S4ISP8"/>
<feature type="compositionally biased region" description="Polar residues" evidence="2">
    <location>
        <begin position="64"/>
        <end position="74"/>
    </location>
</feature>